<dbReference type="AlphaFoldDB" id="A0A1I0JJ89"/>
<protein>
    <recommendedName>
        <fullName evidence="3">2-amino-4-hydroxy-6-hydroxymethyldihydropteridine diphosphokinase</fullName>
        <ecNumber evidence="3">2.7.6.3</ecNumber>
    </recommendedName>
</protein>
<dbReference type="Gene3D" id="3.30.70.560">
    <property type="entry name" value="7,8-Dihydro-6-hydroxymethylpterin-pyrophosphokinase HPPK"/>
    <property type="match status" value="1"/>
</dbReference>
<evidence type="ECO:0000256" key="7">
    <source>
        <dbReference type="ARBA" id="ARBA00022840"/>
    </source>
</evidence>
<feature type="domain" description="7,8-dihydro-6-hydroxymethylpterin-pyrophosphokinase" evidence="9">
    <location>
        <begin position="88"/>
        <end position="99"/>
    </location>
</feature>
<evidence type="ECO:0000256" key="3">
    <source>
        <dbReference type="ARBA" id="ARBA00013253"/>
    </source>
</evidence>
<dbReference type="GO" id="GO:0046654">
    <property type="term" value="P:tetrahydrofolate biosynthetic process"/>
    <property type="evidence" value="ECO:0007669"/>
    <property type="project" value="UniProtKB-UniPathway"/>
</dbReference>
<dbReference type="GO" id="GO:0003848">
    <property type="term" value="F:2-amino-4-hydroxy-6-hydroxymethyldihydropteridine diphosphokinase activity"/>
    <property type="evidence" value="ECO:0007669"/>
    <property type="project" value="UniProtKB-EC"/>
</dbReference>
<name>A0A1I0JJ89_9BACI</name>
<dbReference type="PANTHER" id="PTHR43071">
    <property type="entry name" value="2-AMINO-4-HYDROXY-6-HYDROXYMETHYLDIHYDROPTERIDINE PYROPHOSPHOKINASE"/>
    <property type="match status" value="1"/>
</dbReference>
<keyword evidence="11" id="KW-1185">Reference proteome</keyword>
<organism evidence="10 11">
    <name type="scientific">Salinibacillus kushneri</name>
    <dbReference type="NCBI Taxonomy" id="237682"/>
    <lineage>
        <taxon>Bacteria</taxon>
        <taxon>Bacillati</taxon>
        <taxon>Bacillota</taxon>
        <taxon>Bacilli</taxon>
        <taxon>Bacillales</taxon>
        <taxon>Bacillaceae</taxon>
        <taxon>Salinibacillus</taxon>
    </lineage>
</organism>
<dbReference type="SUPFAM" id="SSF55083">
    <property type="entry name" value="6-hydroxymethyl-7,8-dihydropterin pyrophosphokinase, HPPK"/>
    <property type="match status" value="1"/>
</dbReference>
<keyword evidence="6 10" id="KW-0418">Kinase</keyword>
<comment type="catalytic activity">
    <reaction evidence="1">
        <text>6-hydroxymethyl-7,8-dihydropterin + ATP = (7,8-dihydropterin-6-yl)methyl diphosphate + AMP + H(+)</text>
        <dbReference type="Rhea" id="RHEA:11412"/>
        <dbReference type="ChEBI" id="CHEBI:15378"/>
        <dbReference type="ChEBI" id="CHEBI:30616"/>
        <dbReference type="ChEBI" id="CHEBI:44841"/>
        <dbReference type="ChEBI" id="CHEBI:72950"/>
        <dbReference type="ChEBI" id="CHEBI:456215"/>
        <dbReference type="EC" id="2.7.6.3"/>
    </reaction>
</comment>
<dbReference type="InterPro" id="IPR035907">
    <property type="entry name" value="Hppk_sf"/>
</dbReference>
<dbReference type="STRING" id="237682.SAMN05421676_12211"/>
<dbReference type="UniPathway" id="UPA00077">
    <property type="reaction ID" value="UER00155"/>
</dbReference>
<keyword evidence="7" id="KW-0067">ATP-binding</keyword>
<evidence type="ECO:0000256" key="5">
    <source>
        <dbReference type="ARBA" id="ARBA00022741"/>
    </source>
</evidence>
<sequence>MNTAFIALGSNIDPREKYLEEAILFLREHHDIQVESESDIYETEPVGYKNQARFLNMVIKVTTELTPYELLSYCQDIEGKLNRKREIRFGPRTIDLDILLYNQENMNDGKLTIPHPRMHQRAFVLIPLSDIQADLKVNGQTVKELVEALPEKENKGVAKWKQRSGEEEFGPFVN</sequence>
<dbReference type="GO" id="GO:0005524">
    <property type="term" value="F:ATP binding"/>
    <property type="evidence" value="ECO:0007669"/>
    <property type="project" value="UniProtKB-KW"/>
</dbReference>
<evidence type="ECO:0000256" key="2">
    <source>
        <dbReference type="ARBA" id="ARBA00005051"/>
    </source>
</evidence>
<dbReference type="PROSITE" id="PS00794">
    <property type="entry name" value="HPPK"/>
    <property type="match status" value="1"/>
</dbReference>
<dbReference type="CDD" id="cd00483">
    <property type="entry name" value="HPPK"/>
    <property type="match status" value="1"/>
</dbReference>
<reference evidence="11" key="1">
    <citation type="submission" date="2016-10" db="EMBL/GenBank/DDBJ databases">
        <authorList>
            <person name="Varghese N."/>
            <person name="Submissions S."/>
        </authorList>
    </citation>
    <scope>NUCLEOTIDE SEQUENCE [LARGE SCALE GENOMIC DNA]</scope>
    <source>
        <strain evidence="11">CGMCC 1.3566</strain>
    </source>
</reference>
<accession>A0A1I0JJ89</accession>
<keyword evidence="8" id="KW-0289">Folate biosynthesis</keyword>
<dbReference type="Pfam" id="PF01288">
    <property type="entry name" value="HPPK"/>
    <property type="match status" value="1"/>
</dbReference>
<keyword evidence="4" id="KW-0808">Transferase</keyword>
<dbReference type="PANTHER" id="PTHR43071:SF1">
    <property type="entry name" value="2-AMINO-4-HYDROXY-6-HYDROXYMETHYLDIHYDROPTERIDINE PYROPHOSPHOKINASE"/>
    <property type="match status" value="1"/>
</dbReference>
<dbReference type="EC" id="2.7.6.3" evidence="3"/>
<keyword evidence="5" id="KW-0547">Nucleotide-binding</keyword>
<dbReference type="NCBIfam" id="TIGR01498">
    <property type="entry name" value="folK"/>
    <property type="match status" value="1"/>
</dbReference>
<evidence type="ECO:0000256" key="6">
    <source>
        <dbReference type="ARBA" id="ARBA00022777"/>
    </source>
</evidence>
<proteinExistence type="predicted"/>
<evidence type="ECO:0000259" key="9">
    <source>
        <dbReference type="PROSITE" id="PS00794"/>
    </source>
</evidence>
<comment type="pathway">
    <text evidence="2">Cofactor biosynthesis; tetrahydrofolate biosynthesis; 2-amino-4-hydroxy-6-hydroxymethyl-7,8-dihydropteridine diphosphate from 7,8-dihydroneopterin triphosphate: step 4/4.</text>
</comment>
<dbReference type="EMBL" id="FOHJ01000022">
    <property type="protein sequence ID" value="SEU10425.1"/>
    <property type="molecule type" value="Genomic_DNA"/>
</dbReference>
<gene>
    <name evidence="10" type="ORF">SAMN05421676_12211</name>
</gene>
<evidence type="ECO:0000313" key="10">
    <source>
        <dbReference type="EMBL" id="SEU10425.1"/>
    </source>
</evidence>
<evidence type="ECO:0000256" key="1">
    <source>
        <dbReference type="ARBA" id="ARBA00000198"/>
    </source>
</evidence>
<evidence type="ECO:0000256" key="8">
    <source>
        <dbReference type="ARBA" id="ARBA00022909"/>
    </source>
</evidence>
<dbReference type="GO" id="GO:0046656">
    <property type="term" value="P:folic acid biosynthetic process"/>
    <property type="evidence" value="ECO:0007669"/>
    <property type="project" value="UniProtKB-KW"/>
</dbReference>
<evidence type="ECO:0000256" key="4">
    <source>
        <dbReference type="ARBA" id="ARBA00022679"/>
    </source>
</evidence>
<dbReference type="Proteomes" id="UP000199095">
    <property type="component" value="Unassembled WGS sequence"/>
</dbReference>
<dbReference type="GO" id="GO:0016301">
    <property type="term" value="F:kinase activity"/>
    <property type="evidence" value="ECO:0007669"/>
    <property type="project" value="UniProtKB-KW"/>
</dbReference>
<evidence type="ECO:0000313" key="11">
    <source>
        <dbReference type="Proteomes" id="UP000199095"/>
    </source>
</evidence>
<dbReference type="InterPro" id="IPR000550">
    <property type="entry name" value="Hppk"/>
</dbReference>